<dbReference type="Pfam" id="PF03114">
    <property type="entry name" value="BAR"/>
    <property type="match status" value="1"/>
</dbReference>
<evidence type="ECO:0000256" key="2">
    <source>
        <dbReference type="ARBA" id="ARBA00004496"/>
    </source>
</evidence>
<evidence type="ECO:0000256" key="3">
    <source>
        <dbReference type="ARBA" id="ARBA00022443"/>
    </source>
</evidence>
<feature type="non-terminal residue" evidence="11">
    <location>
        <position position="1"/>
    </location>
</feature>
<evidence type="ECO:0000256" key="7">
    <source>
        <dbReference type="PROSITE-ProRule" id="PRU00192"/>
    </source>
</evidence>
<dbReference type="InterPro" id="IPR003017">
    <property type="entry name" value="Amphiphysin_1"/>
</dbReference>
<feature type="compositionally biased region" description="Low complexity" evidence="8">
    <location>
        <begin position="741"/>
        <end position="757"/>
    </location>
</feature>
<dbReference type="GO" id="GO:0005886">
    <property type="term" value="C:plasma membrane"/>
    <property type="evidence" value="ECO:0007669"/>
    <property type="project" value="TreeGrafter"/>
</dbReference>
<dbReference type="FunFam" id="1.20.1270.60:FF:000013">
    <property type="entry name" value="Amphiphysin isoform 2"/>
    <property type="match status" value="1"/>
</dbReference>
<accession>A0AAD9EVE8</accession>
<organism evidence="11 12">
    <name type="scientific">Dissostichus eleginoides</name>
    <name type="common">Patagonian toothfish</name>
    <name type="synonym">Dissostichus amissus</name>
    <dbReference type="NCBI Taxonomy" id="100907"/>
    <lineage>
        <taxon>Eukaryota</taxon>
        <taxon>Metazoa</taxon>
        <taxon>Chordata</taxon>
        <taxon>Craniata</taxon>
        <taxon>Vertebrata</taxon>
        <taxon>Euteleostomi</taxon>
        <taxon>Actinopterygii</taxon>
        <taxon>Neopterygii</taxon>
        <taxon>Teleostei</taxon>
        <taxon>Neoteleostei</taxon>
        <taxon>Acanthomorphata</taxon>
        <taxon>Eupercaria</taxon>
        <taxon>Perciformes</taxon>
        <taxon>Notothenioidei</taxon>
        <taxon>Nototheniidae</taxon>
        <taxon>Dissostichus</taxon>
    </lineage>
</organism>
<feature type="region of interest" description="Disordered" evidence="8">
    <location>
        <begin position="218"/>
        <end position="288"/>
    </location>
</feature>
<dbReference type="InterPro" id="IPR027267">
    <property type="entry name" value="AH/BAR_dom_sf"/>
</dbReference>
<dbReference type="InterPro" id="IPR001452">
    <property type="entry name" value="SH3_domain"/>
</dbReference>
<dbReference type="SMART" id="SM00721">
    <property type="entry name" value="BAR"/>
    <property type="match status" value="1"/>
</dbReference>
<feature type="compositionally biased region" description="Basic and acidic residues" evidence="8">
    <location>
        <begin position="926"/>
        <end position="942"/>
    </location>
</feature>
<keyword evidence="3 7" id="KW-0728">SH3 domain</keyword>
<dbReference type="SUPFAM" id="SSF103657">
    <property type="entry name" value="BAR/IMD domain-like"/>
    <property type="match status" value="1"/>
</dbReference>
<dbReference type="Pfam" id="PF14604">
    <property type="entry name" value="SH3_9"/>
    <property type="match status" value="1"/>
</dbReference>
<evidence type="ECO:0000313" key="11">
    <source>
        <dbReference type="EMBL" id="KAK1875300.1"/>
    </source>
</evidence>
<feature type="compositionally biased region" description="Acidic residues" evidence="8">
    <location>
        <begin position="487"/>
        <end position="502"/>
    </location>
</feature>
<dbReference type="SMART" id="SM00326">
    <property type="entry name" value="SH3"/>
    <property type="match status" value="1"/>
</dbReference>
<dbReference type="EMBL" id="JASDAP010000148">
    <property type="protein sequence ID" value="KAK1875300.1"/>
    <property type="molecule type" value="Genomic_DNA"/>
</dbReference>
<dbReference type="PROSITE" id="PS51021">
    <property type="entry name" value="BAR"/>
    <property type="match status" value="1"/>
</dbReference>
<dbReference type="PRINTS" id="PR01251">
    <property type="entry name" value="AMPHIPHYSIN"/>
</dbReference>
<dbReference type="GO" id="GO:0008021">
    <property type="term" value="C:synaptic vesicle"/>
    <property type="evidence" value="ECO:0007669"/>
    <property type="project" value="TreeGrafter"/>
</dbReference>
<dbReference type="Gene3D" id="1.20.1270.60">
    <property type="entry name" value="Arfaptin homology (AH) domain/BAR domain"/>
    <property type="match status" value="1"/>
</dbReference>
<sequence length="1100" mass="116697">KLGKADETKDEQFEQVVVNFRRQESEGSRLQREMKAYMAAIKGMQQASINLTQSLHEVYEPDWHGKDDVMVIGKDCDAMWEDFHNKLVDSTLLNLDEYLVQFPDLRTRVAKRSRKLIDYDSARHHVETLALSGMKSDRKMIKADDELKKAQKVFDELDVGLQDELPSLWDSRVGFYISTFKSVTNLEAKFHREISLVCRQLYEVMTQLAEQHSDKMFTIQGAPSDSGPLRLARTPSPPEDESPPESPDASSNHMLRPVSPGPPRPKSPIQLRKGPPVPPQPKATPTKEVAEEQIIDLFGGEFLPAPTPSQPNERPGESLLDLDFDAFEPDESVSPIPQTAVPWDMWSGEAQKAEPGADTGFVADWSADFGSANGDAAQGPKAPDVGPEGGADTATPPQDGGAATAGDEVSSWSFQSIPDLPSSAVRSDEEETRQAVSEVDTAGQEDRRKSTPGLIFTNEFGEQIEDSTEDGGDRWSRSPDGSGSEYETAEEWGDGGAEDDLSSEDRLPEGCEDQSQTVEQVSAGEERPGKPTDLTSIYIHHSEAQGAFDSVTSAESQGGGGAFDSVNAAETQGVGALDSEPFAETQFGDKGGGFEFDPFAAETSGGLVSTGDGGGGWDTDPFAQSFPAASTGTEDPAAINPHSSAAVSGTAGGIKDLNVTRIDKQPEHSDMSEDEAANRRIGKLYQALDTEKEENASAPSFFAEFDKMNEVKAESAEGPEATGTEPAQEQDKYPAPPATAAPPAGEKAEEPAAPSAGEKVEEPAAPLAGEKVEEPAAPSAGEKVEEPAAPSAGEKVEEPAAPPAGEKVEEPAAPLAGEKVEEPAAPLAGEKVDEPAAPPAGEKVEEPAAPPAGEKMEEPAAPPAGEEVEEPAAPPAGERVEEPAAPPAGEKVEEPAAPPAGEEVEEPASPPAGEEVEEPAAPPADGEDKADSFGSPKEEKPDSTAGSPSSEKAALEEIAPVEEVKTPTSEKMPIPSVVIEPASSNEGDDDRDADIISPTAIGDSDMTAETQTIKHMSPSSGVSGLPDDFLYKVETMHDFEAANSDELELKRGDVVLVVPTASVEDQDAGWLTGIRESDWLTLGASAHKGLFPENFIQRLE</sequence>
<comment type="subcellular location">
    <subcellularLocation>
        <location evidence="2">Cytoplasm</location>
    </subcellularLocation>
    <subcellularLocation>
        <location evidence="1">Endomembrane system</location>
    </subcellularLocation>
</comment>
<evidence type="ECO:0000256" key="6">
    <source>
        <dbReference type="ARBA" id="ARBA00023136"/>
    </source>
</evidence>
<feature type="domain" description="SH3" evidence="9">
    <location>
        <begin position="1028"/>
        <end position="1100"/>
    </location>
</feature>
<evidence type="ECO:0000259" key="10">
    <source>
        <dbReference type="PROSITE" id="PS51021"/>
    </source>
</evidence>
<feature type="region of interest" description="Disordered" evidence="8">
    <location>
        <begin position="575"/>
        <end position="1004"/>
    </location>
</feature>
<reference evidence="11" key="1">
    <citation type="submission" date="2023-04" db="EMBL/GenBank/DDBJ databases">
        <title>Chromosome-level genome of Chaenocephalus aceratus.</title>
        <authorList>
            <person name="Park H."/>
        </authorList>
    </citation>
    <scope>NUCLEOTIDE SEQUENCE</scope>
    <source>
        <strain evidence="11">DE</strain>
        <tissue evidence="11">Muscle</tissue>
    </source>
</reference>
<feature type="compositionally biased region" description="Basic and acidic residues" evidence="8">
    <location>
        <begin position="704"/>
        <end position="715"/>
    </location>
</feature>
<feature type="compositionally biased region" description="Basic and acidic residues" evidence="8">
    <location>
        <begin position="661"/>
        <end position="671"/>
    </location>
</feature>
<evidence type="ECO:0000259" key="9">
    <source>
        <dbReference type="PROSITE" id="PS50002"/>
    </source>
</evidence>
<name>A0AAD9EVE8_DISEL</name>
<feature type="region of interest" description="Disordered" evidence="8">
    <location>
        <begin position="347"/>
        <end position="533"/>
    </location>
</feature>
<dbReference type="InterPro" id="IPR003005">
    <property type="entry name" value="Amphiphysin"/>
</dbReference>
<dbReference type="SUPFAM" id="SSF50044">
    <property type="entry name" value="SH3-domain"/>
    <property type="match status" value="1"/>
</dbReference>
<evidence type="ECO:0000313" key="12">
    <source>
        <dbReference type="Proteomes" id="UP001228049"/>
    </source>
</evidence>
<keyword evidence="6" id="KW-0472">Membrane</keyword>
<comment type="caution">
    <text evidence="11">The sequence shown here is derived from an EMBL/GenBank/DDBJ whole genome shotgun (WGS) entry which is preliminary data.</text>
</comment>
<protein>
    <submittedName>
        <fullName evidence="11">Amphiphysin</fullName>
    </submittedName>
</protein>
<keyword evidence="4" id="KW-0963">Cytoplasm</keyword>
<dbReference type="Proteomes" id="UP001228049">
    <property type="component" value="Unassembled WGS sequence"/>
</dbReference>
<dbReference type="PRINTS" id="PR01252">
    <property type="entry name" value="AMPHIPHYSIN1"/>
</dbReference>
<dbReference type="AlphaFoldDB" id="A0AAD9EVE8"/>
<dbReference type="PANTHER" id="PTHR46514:SF2">
    <property type="entry name" value="AMPHIPHYSIN"/>
    <property type="match status" value="1"/>
</dbReference>
<dbReference type="PANTHER" id="PTHR46514">
    <property type="entry name" value="AMPHIPHYSIN"/>
    <property type="match status" value="1"/>
</dbReference>
<gene>
    <name evidence="11" type="ORF">KUDE01_032112</name>
</gene>
<evidence type="ECO:0000256" key="4">
    <source>
        <dbReference type="ARBA" id="ARBA00022490"/>
    </source>
</evidence>
<evidence type="ECO:0000256" key="1">
    <source>
        <dbReference type="ARBA" id="ARBA00004308"/>
    </source>
</evidence>
<evidence type="ECO:0000256" key="5">
    <source>
        <dbReference type="ARBA" id="ARBA00023054"/>
    </source>
</evidence>
<dbReference type="InterPro" id="IPR036028">
    <property type="entry name" value="SH3-like_dom_sf"/>
</dbReference>
<dbReference type="PROSITE" id="PS50002">
    <property type="entry name" value="SH3"/>
    <property type="match status" value="1"/>
</dbReference>
<keyword evidence="12" id="KW-1185">Reference proteome</keyword>
<dbReference type="PRINTS" id="PR00452">
    <property type="entry name" value="SH3DOMAIN"/>
</dbReference>
<dbReference type="GO" id="GO:0048488">
    <property type="term" value="P:synaptic vesicle endocytosis"/>
    <property type="evidence" value="ECO:0007669"/>
    <property type="project" value="TreeGrafter"/>
</dbReference>
<dbReference type="GO" id="GO:0005543">
    <property type="term" value="F:phospholipid binding"/>
    <property type="evidence" value="ECO:0007669"/>
    <property type="project" value="TreeGrafter"/>
</dbReference>
<feature type="domain" description="BAR" evidence="10">
    <location>
        <begin position="1"/>
        <end position="214"/>
    </location>
</feature>
<keyword evidence="5" id="KW-0175">Coiled coil</keyword>
<dbReference type="InterPro" id="IPR004148">
    <property type="entry name" value="BAR_dom"/>
</dbReference>
<dbReference type="Gene3D" id="2.30.30.40">
    <property type="entry name" value="SH3 Domains"/>
    <property type="match status" value="1"/>
</dbReference>
<evidence type="ECO:0000256" key="8">
    <source>
        <dbReference type="SAM" id="MobiDB-lite"/>
    </source>
</evidence>
<proteinExistence type="predicted"/>